<evidence type="ECO:0000313" key="3">
    <source>
        <dbReference type="Proteomes" id="UP001140949"/>
    </source>
</evidence>
<reference evidence="2" key="1">
    <citation type="journal article" date="2023" name="GigaByte">
        <title>Genome assembly of the bearded iris, Iris pallida Lam.</title>
        <authorList>
            <person name="Bruccoleri R.E."/>
            <person name="Oakeley E.J."/>
            <person name="Faust A.M.E."/>
            <person name="Altorfer M."/>
            <person name="Dessus-Babus S."/>
            <person name="Burckhardt D."/>
            <person name="Oertli M."/>
            <person name="Naumann U."/>
            <person name="Petersen F."/>
            <person name="Wong J."/>
        </authorList>
    </citation>
    <scope>NUCLEOTIDE SEQUENCE</scope>
    <source>
        <strain evidence="2">GSM-AAB239-AS_SAM_17_03QT</strain>
    </source>
</reference>
<dbReference type="PANTHER" id="PTHR34193:SF1">
    <property type="entry name" value="EXPRESSED PROTEIN"/>
    <property type="match status" value="1"/>
</dbReference>
<protein>
    <submittedName>
        <fullName evidence="2">Uncharacterized protein</fullName>
    </submittedName>
</protein>
<reference evidence="2" key="2">
    <citation type="submission" date="2023-04" db="EMBL/GenBank/DDBJ databases">
        <authorList>
            <person name="Bruccoleri R.E."/>
            <person name="Oakeley E.J."/>
            <person name="Faust A.-M."/>
            <person name="Dessus-Babus S."/>
            <person name="Altorfer M."/>
            <person name="Burckhardt D."/>
            <person name="Oertli M."/>
            <person name="Naumann U."/>
            <person name="Petersen F."/>
            <person name="Wong J."/>
        </authorList>
    </citation>
    <scope>NUCLEOTIDE SEQUENCE</scope>
    <source>
        <strain evidence="2">GSM-AAB239-AS_SAM_17_03QT</strain>
        <tissue evidence="2">Leaf</tissue>
    </source>
</reference>
<dbReference type="PANTHER" id="PTHR34193">
    <property type="entry name" value="OS11G0199801 PROTEIN"/>
    <property type="match status" value="1"/>
</dbReference>
<evidence type="ECO:0000313" key="2">
    <source>
        <dbReference type="EMBL" id="KAJ6800785.1"/>
    </source>
</evidence>
<feature type="region of interest" description="Disordered" evidence="1">
    <location>
        <begin position="179"/>
        <end position="256"/>
    </location>
</feature>
<accession>A0AAX6E9X0</accession>
<dbReference type="AlphaFoldDB" id="A0AAX6E9X0"/>
<dbReference type="EMBL" id="JANAVB010038615">
    <property type="protein sequence ID" value="KAJ6800785.1"/>
    <property type="molecule type" value="Genomic_DNA"/>
</dbReference>
<evidence type="ECO:0000256" key="1">
    <source>
        <dbReference type="SAM" id="MobiDB-lite"/>
    </source>
</evidence>
<dbReference type="Proteomes" id="UP001140949">
    <property type="component" value="Unassembled WGS sequence"/>
</dbReference>
<sequence length="256" mass="28010">MPSWCQELAAGDQFSFSNDSIPSVELDGGCACWSASVKNGGFTLGAWAQFVDCSNPDHDHLKRLSNSREGSAILPATQLSSPNHLPMSKVHAMTRYKKEMLDSLEDVPECAYELSLKDLVVDLPRMVKAGQENSPTRDRSRKGASSSKGGRKEKVQKQRSSRCTIKGFFLKIFFPVPPKRNRSIGSSRDGSNSGNNSNKSTKPLMNDGGKGGAAKSAQRKRSGKQQQPAVLEMDHSRRSRGCCHLFQNSKNQSSMA</sequence>
<comment type="caution">
    <text evidence="2">The sequence shown here is derived from an EMBL/GenBank/DDBJ whole genome shotgun (WGS) entry which is preliminary data.</text>
</comment>
<feature type="compositionally biased region" description="Polar residues" evidence="1">
    <location>
        <begin position="246"/>
        <end position="256"/>
    </location>
</feature>
<proteinExistence type="predicted"/>
<name>A0AAX6E9X0_IRIPA</name>
<gene>
    <name evidence="2" type="ORF">M6B38_201980</name>
</gene>
<feature type="region of interest" description="Disordered" evidence="1">
    <location>
        <begin position="128"/>
        <end position="161"/>
    </location>
</feature>
<organism evidence="2 3">
    <name type="scientific">Iris pallida</name>
    <name type="common">Sweet iris</name>
    <dbReference type="NCBI Taxonomy" id="29817"/>
    <lineage>
        <taxon>Eukaryota</taxon>
        <taxon>Viridiplantae</taxon>
        <taxon>Streptophyta</taxon>
        <taxon>Embryophyta</taxon>
        <taxon>Tracheophyta</taxon>
        <taxon>Spermatophyta</taxon>
        <taxon>Magnoliopsida</taxon>
        <taxon>Liliopsida</taxon>
        <taxon>Asparagales</taxon>
        <taxon>Iridaceae</taxon>
        <taxon>Iridoideae</taxon>
        <taxon>Irideae</taxon>
        <taxon>Iris</taxon>
    </lineage>
</organism>
<feature type="compositionally biased region" description="Low complexity" evidence="1">
    <location>
        <begin position="183"/>
        <end position="200"/>
    </location>
</feature>
<keyword evidence="3" id="KW-1185">Reference proteome</keyword>